<name>A0A7W4W2F2_9GAMM</name>
<evidence type="ECO:0000313" key="9">
    <source>
        <dbReference type="Proteomes" id="UP000537130"/>
    </source>
</evidence>
<dbReference type="InterPro" id="IPR003593">
    <property type="entry name" value="AAA+_ATPase"/>
</dbReference>
<keyword evidence="5" id="KW-1278">Translocase</keyword>
<keyword evidence="1" id="KW-0813">Transport</keyword>
<dbReference type="SUPFAM" id="SSF52540">
    <property type="entry name" value="P-loop containing nucleoside triphosphate hydrolases"/>
    <property type="match status" value="1"/>
</dbReference>
<proteinExistence type="predicted"/>
<dbReference type="InterPro" id="IPR005895">
    <property type="entry name" value="ABC_transptr_haem_export_CcmA"/>
</dbReference>
<dbReference type="NCBIfam" id="NF010061">
    <property type="entry name" value="PRK13538.1"/>
    <property type="match status" value="1"/>
</dbReference>
<organism evidence="8 9">
    <name type="scientific">Litorivivens lipolytica</name>
    <dbReference type="NCBI Taxonomy" id="1524264"/>
    <lineage>
        <taxon>Bacteria</taxon>
        <taxon>Pseudomonadati</taxon>
        <taxon>Pseudomonadota</taxon>
        <taxon>Gammaproteobacteria</taxon>
        <taxon>Litorivivens</taxon>
    </lineage>
</organism>
<keyword evidence="6" id="KW-0472">Membrane</keyword>
<feature type="domain" description="ABC transporter" evidence="7">
    <location>
        <begin position="5"/>
        <end position="207"/>
    </location>
</feature>
<evidence type="ECO:0000256" key="5">
    <source>
        <dbReference type="ARBA" id="ARBA00022967"/>
    </source>
</evidence>
<dbReference type="EMBL" id="JACHWY010000001">
    <property type="protein sequence ID" value="MBB3046210.1"/>
    <property type="molecule type" value="Genomic_DNA"/>
</dbReference>
<evidence type="ECO:0000256" key="6">
    <source>
        <dbReference type="ARBA" id="ARBA00023136"/>
    </source>
</evidence>
<dbReference type="AlphaFoldDB" id="A0A7W4W2F2"/>
<dbReference type="Pfam" id="PF00005">
    <property type="entry name" value="ABC_tran"/>
    <property type="match status" value="1"/>
</dbReference>
<evidence type="ECO:0000256" key="3">
    <source>
        <dbReference type="ARBA" id="ARBA00022748"/>
    </source>
</evidence>
<dbReference type="GO" id="GO:0017004">
    <property type="term" value="P:cytochrome complex assembly"/>
    <property type="evidence" value="ECO:0007669"/>
    <property type="project" value="UniProtKB-KW"/>
</dbReference>
<evidence type="ECO:0000256" key="4">
    <source>
        <dbReference type="ARBA" id="ARBA00022840"/>
    </source>
</evidence>
<dbReference type="Proteomes" id="UP000537130">
    <property type="component" value="Unassembled WGS sequence"/>
</dbReference>
<dbReference type="GO" id="GO:0022857">
    <property type="term" value="F:transmembrane transporter activity"/>
    <property type="evidence" value="ECO:0007669"/>
    <property type="project" value="InterPro"/>
</dbReference>
<dbReference type="PROSITE" id="PS50893">
    <property type="entry name" value="ABC_TRANSPORTER_2"/>
    <property type="match status" value="1"/>
</dbReference>
<dbReference type="PANTHER" id="PTHR43499">
    <property type="entry name" value="ABC TRANSPORTER I FAMILY MEMBER 1"/>
    <property type="match status" value="1"/>
</dbReference>
<protein>
    <submittedName>
        <fullName evidence="8">Heme exporter protein A</fullName>
    </submittedName>
</protein>
<accession>A0A7W4W2F2</accession>
<gene>
    <name evidence="8" type="ORF">FHR99_000446</name>
</gene>
<evidence type="ECO:0000256" key="1">
    <source>
        <dbReference type="ARBA" id="ARBA00022448"/>
    </source>
</evidence>
<dbReference type="GO" id="GO:0016887">
    <property type="term" value="F:ATP hydrolysis activity"/>
    <property type="evidence" value="ECO:0007669"/>
    <property type="project" value="InterPro"/>
</dbReference>
<dbReference type="NCBIfam" id="TIGR01189">
    <property type="entry name" value="ccmA"/>
    <property type="match status" value="1"/>
</dbReference>
<keyword evidence="3" id="KW-0201">Cytochrome c-type biogenesis</keyword>
<reference evidence="8 9" key="1">
    <citation type="submission" date="2020-08" db="EMBL/GenBank/DDBJ databases">
        <title>Genomic Encyclopedia of Type Strains, Phase III (KMG-III): the genomes of soil and plant-associated and newly described type strains.</title>
        <authorList>
            <person name="Whitman W."/>
        </authorList>
    </citation>
    <scope>NUCLEOTIDE SEQUENCE [LARGE SCALE GENOMIC DNA]</scope>
    <source>
        <strain evidence="8 9">CECT 8654</strain>
    </source>
</reference>
<evidence type="ECO:0000256" key="2">
    <source>
        <dbReference type="ARBA" id="ARBA00022741"/>
    </source>
</evidence>
<sequence>MPPLLDIQGLSYARDHRDLARDLSFQLEAGDILRVEGPNGSGKTTLLRILAGLYTNYEGELRYRGESLRGRGRLAMRSESHFLGHQSALKLSLTPLENLNWLAALNGQSVGLDAVENALAKVGLKGYEDVPCRQLSAGQQRRVTLARLFLVSAGLWLLDEPFTALDRQAVAELEGWIGEFAASGGAVVLTTHHALGQLQGLRSLTLGGS</sequence>
<dbReference type="RefSeq" id="WP_183408905.1">
    <property type="nucleotide sequence ID" value="NZ_JACHWY010000001.1"/>
</dbReference>
<dbReference type="InterPro" id="IPR027417">
    <property type="entry name" value="P-loop_NTPase"/>
</dbReference>
<evidence type="ECO:0000259" key="7">
    <source>
        <dbReference type="PROSITE" id="PS50893"/>
    </source>
</evidence>
<dbReference type="InterPro" id="IPR017871">
    <property type="entry name" value="ABC_transporter-like_CS"/>
</dbReference>
<dbReference type="PANTHER" id="PTHR43499:SF1">
    <property type="entry name" value="ABC TRANSPORTER I FAMILY MEMBER 1"/>
    <property type="match status" value="1"/>
</dbReference>
<dbReference type="SMART" id="SM00382">
    <property type="entry name" value="AAA"/>
    <property type="match status" value="1"/>
</dbReference>
<keyword evidence="4" id="KW-0067">ATP-binding</keyword>
<keyword evidence="2" id="KW-0547">Nucleotide-binding</keyword>
<dbReference type="InterPro" id="IPR003439">
    <property type="entry name" value="ABC_transporter-like_ATP-bd"/>
</dbReference>
<dbReference type="GO" id="GO:0005524">
    <property type="term" value="F:ATP binding"/>
    <property type="evidence" value="ECO:0007669"/>
    <property type="project" value="UniProtKB-KW"/>
</dbReference>
<dbReference type="Gene3D" id="3.40.50.300">
    <property type="entry name" value="P-loop containing nucleotide triphosphate hydrolases"/>
    <property type="match status" value="1"/>
</dbReference>
<evidence type="ECO:0000313" key="8">
    <source>
        <dbReference type="EMBL" id="MBB3046210.1"/>
    </source>
</evidence>
<keyword evidence="9" id="KW-1185">Reference proteome</keyword>
<comment type="caution">
    <text evidence="8">The sequence shown here is derived from an EMBL/GenBank/DDBJ whole genome shotgun (WGS) entry which is preliminary data.</text>
</comment>
<dbReference type="PROSITE" id="PS00211">
    <property type="entry name" value="ABC_TRANSPORTER_1"/>
    <property type="match status" value="1"/>
</dbReference>